<dbReference type="EMBL" id="CP028475">
    <property type="protein sequence ID" value="AVW90644.1"/>
    <property type="molecule type" value="Genomic_DNA"/>
</dbReference>
<dbReference type="Pfam" id="PF09509">
    <property type="entry name" value="Hypoth_Ymh"/>
    <property type="match status" value="1"/>
</dbReference>
<evidence type="ECO:0000313" key="3">
    <source>
        <dbReference type="Proteomes" id="UP000241447"/>
    </source>
</evidence>
<dbReference type="AlphaFoldDB" id="A0A2R4M0C1"/>
<accession>A0A2R4M0C1</accession>
<proteinExistence type="predicted"/>
<gene>
    <name evidence="2" type="ORF">DA792_05695</name>
</gene>
<organism evidence="2 3">
    <name type="scientific">Celeribacter baekdonensis</name>
    <dbReference type="NCBI Taxonomy" id="875171"/>
    <lineage>
        <taxon>Bacteria</taxon>
        <taxon>Pseudomonadati</taxon>
        <taxon>Pseudomonadota</taxon>
        <taxon>Alphaproteobacteria</taxon>
        <taxon>Rhodobacterales</taxon>
        <taxon>Roseobacteraceae</taxon>
        <taxon>Celeribacter</taxon>
    </lineage>
</organism>
<reference evidence="2 3" key="1">
    <citation type="submission" date="2018-03" db="EMBL/GenBank/DDBJ databases">
        <title>The Complete Genome of Celeribacter baekdonensis strain LH4, a Thiosulfate-Oxidizing Alphaproteobacterium Isolated from Gulf of Mexico Continental Slope Sediments.</title>
        <authorList>
            <person name="Flood B.E."/>
            <person name="Bailey J.V."/>
            <person name="Leprich D."/>
        </authorList>
    </citation>
    <scope>NUCLEOTIDE SEQUENCE [LARGE SCALE GENOMIC DNA]</scope>
    <source>
        <strain evidence="2 3">LH4</strain>
    </source>
</reference>
<dbReference type="Proteomes" id="UP000241447">
    <property type="component" value="Chromosome"/>
</dbReference>
<dbReference type="KEGG" id="cbak:DA792_05695"/>
<dbReference type="NCBIfam" id="TIGR02391">
    <property type="entry name" value="hypoth_ymh"/>
    <property type="match status" value="1"/>
</dbReference>
<evidence type="ECO:0000259" key="1">
    <source>
        <dbReference type="Pfam" id="PF09509"/>
    </source>
</evidence>
<evidence type="ECO:0000313" key="2">
    <source>
        <dbReference type="EMBL" id="AVW90644.1"/>
    </source>
</evidence>
<dbReference type="InterPro" id="IPR012654">
    <property type="entry name" value="CHP02391"/>
</dbReference>
<protein>
    <submittedName>
        <fullName evidence="2">TIGR02391 family protein</fullName>
    </submittedName>
</protein>
<name>A0A2R4M0C1_9RHOB</name>
<dbReference type="OrthoDB" id="5195054at2"/>
<sequence>MTSAFRTFEQFVRIAGDLSNEPEADEEKGVQSHPFDERNIHPEITKVALKLFDDGHYSQATFEAFKYLDNKVKKLSKIKDSGYKLMMAAFAEANPKIKLTALSTASEVDEQMGYKFIFAGAMSAIRNPRGHDILTDPIDRCLDHLSFASVLLRRLENTVP</sequence>
<dbReference type="RefSeq" id="WP_107718876.1">
    <property type="nucleotide sequence ID" value="NZ_CP028475.1"/>
</dbReference>
<feature type="domain" description="Conserved hypothetical protein CHP02391" evidence="1">
    <location>
        <begin position="38"/>
        <end position="155"/>
    </location>
</feature>